<feature type="region of interest" description="Disordered" evidence="1">
    <location>
        <begin position="1"/>
        <end position="58"/>
    </location>
</feature>
<feature type="region of interest" description="Disordered" evidence="1">
    <location>
        <begin position="474"/>
        <end position="499"/>
    </location>
</feature>
<evidence type="ECO:0000256" key="1">
    <source>
        <dbReference type="SAM" id="MobiDB-lite"/>
    </source>
</evidence>
<dbReference type="Pfam" id="PF25289">
    <property type="entry name" value="DUF7877"/>
    <property type="match status" value="1"/>
</dbReference>
<dbReference type="AlphaFoldDB" id="A0A2C5ZLT9"/>
<evidence type="ECO:0000259" key="3">
    <source>
        <dbReference type="Pfam" id="PF25289"/>
    </source>
</evidence>
<keyword evidence="5" id="KW-1185">Reference proteome</keyword>
<proteinExistence type="predicted"/>
<feature type="compositionally biased region" description="Polar residues" evidence="1">
    <location>
        <begin position="786"/>
        <end position="800"/>
    </location>
</feature>
<dbReference type="InterPro" id="IPR056687">
    <property type="entry name" value="DUF7785"/>
</dbReference>
<feature type="compositionally biased region" description="Polar residues" evidence="1">
    <location>
        <begin position="888"/>
        <end position="909"/>
    </location>
</feature>
<feature type="compositionally biased region" description="Polar residues" evidence="1">
    <location>
        <begin position="599"/>
        <end position="614"/>
    </location>
</feature>
<feature type="compositionally biased region" description="Low complexity" evidence="1">
    <location>
        <begin position="755"/>
        <end position="768"/>
    </location>
</feature>
<feature type="compositionally biased region" description="Polar residues" evidence="1">
    <location>
        <begin position="645"/>
        <end position="666"/>
    </location>
</feature>
<dbReference type="Proteomes" id="UP000224854">
    <property type="component" value="Unassembled WGS sequence"/>
</dbReference>
<dbReference type="OrthoDB" id="5354458at2759"/>
<feature type="region of interest" description="Disordered" evidence="1">
    <location>
        <begin position="82"/>
        <end position="113"/>
    </location>
</feature>
<feature type="compositionally biased region" description="Low complexity" evidence="1">
    <location>
        <begin position="561"/>
        <end position="582"/>
    </location>
</feature>
<dbReference type="InterPro" id="IPR057199">
    <property type="entry name" value="DUF7877"/>
</dbReference>
<name>A0A2C5ZLT9_9HYPO</name>
<dbReference type="Pfam" id="PF25009">
    <property type="entry name" value="DUF7785"/>
    <property type="match status" value="1"/>
</dbReference>
<feature type="compositionally biased region" description="Polar residues" evidence="1">
    <location>
        <begin position="474"/>
        <end position="485"/>
    </location>
</feature>
<organism evidence="4 5">
    <name type="scientific">Ophiocordyceps australis</name>
    <dbReference type="NCBI Taxonomy" id="1399860"/>
    <lineage>
        <taxon>Eukaryota</taxon>
        <taxon>Fungi</taxon>
        <taxon>Dikarya</taxon>
        <taxon>Ascomycota</taxon>
        <taxon>Pezizomycotina</taxon>
        <taxon>Sordariomycetes</taxon>
        <taxon>Hypocreomycetidae</taxon>
        <taxon>Hypocreales</taxon>
        <taxon>Ophiocordycipitaceae</taxon>
        <taxon>Ophiocordyceps</taxon>
    </lineage>
</organism>
<feature type="compositionally biased region" description="Polar residues" evidence="1">
    <location>
        <begin position="102"/>
        <end position="112"/>
    </location>
</feature>
<feature type="region of interest" description="Disordered" evidence="1">
    <location>
        <begin position="755"/>
        <end position="837"/>
    </location>
</feature>
<sequence>MAQPTSIEPQNVATPGSNTNDDHLAPSSKRKREANDGVEATDSQSESQPAARRRWAGAEQQDLVKSYFDVLTSIDVVPSILKRPLADSSPCGEPESKRNKLSDASPSQSISDKMSAGRYEHMDEMANDIIAAVQEALNEVNSKTTTGGNEAAASPAALRIRQFKQRAIEILEREKTYSKSTALQAPAGEATDAPTQGAEAVVSAAGHAPRERRFFPSISSTNFNASVIHLPYGSSLSRTFSSTYQEKTQTLGEVFAPARPQPALQPPKQPKTQAKGNVLDFYHPQLTDTSKYRTNCYYTTKFLAGHYLNYTNATPTTWQEVERRERPDCPAQKEWDVPDAETAKLEALFRGAFSSFAPCKDDTAAVIPANVAGRMWWQRCGQRKFEKVIEIEYLDKAQPGTEAVHGEAEAIDVDEAEIQKAIDEWDDLAVDPSLEEALGDKREGGEKEVEDILEEVGDLIQTLSSYQRIRNLTLPNSQNRQSSDPVNGDMLASAGPQPSEEELATYQMLKAQLALIIKTLPPYAVAKLNGDQLEELLVSTKVQVRTDEYRGVMDEEDPAMQAQVRAQQHTQQHAQHQVAHARPSNQRTPSMPTPYVNHFQPNQYGTPSRTPSHAQQQQQQQQQQYYRPSLTPNYQQPRGLATPVSAHQSRPSPHQPGQMTRPNGFPNQYATQLAKAQTPYGHQNIPQYATQQRPPFSQMPMQPHQGQVPVQHQQIQHHGQPPRHMHQASQASQQHLHQMHQGTPNMPRYTYPQGMPQQQGQAGMPVQANLGPYTNGSPVPPRTMSPRVQQRPQYSPSPSMQPGHRGLAPTTPGGPAMNRYTAGSSHSIQSQNPGLTGYHTVIPEAQQQRILDQAKARVAAQDRSSVFADKAIGSPGLGHGGPVDANRFNPSQQKSQTPPVGQRQSSNGTPGSGAIAPHRVTPVPVPVVPGYQQQQPRPES</sequence>
<feature type="region of interest" description="Disordered" evidence="1">
    <location>
        <begin position="560"/>
        <end position="666"/>
    </location>
</feature>
<feature type="compositionally biased region" description="Polar residues" evidence="1">
    <location>
        <begin position="1"/>
        <end position="19"/>
    </location>
</feature>
<protein>
    <submittedName>
        <fullName evidence="4">Uncharacterized protein</fullName>
    </submittedName>
</protein>
<feature type="region of interest" description="Disordered" evidence="1">
    <location>
        <begin position="867"/>
        <end position="940"/>
    </location>
</feature>
<accession>A0A2C5ZLT9</accession>
<evidence type="ECO:0000313" key="4">
    <source>
        <dbReference type="EMBL" id="PHH80281.1"/>
    </source>
</evidence>
<gene>
    <name evidence="4" type="ORF">CDD82_1883</name>
</gene>
<feature type="domain" description="DUF7785" evidence="2">
    <location>
        <begin position="446"/>
        <end position="544"/>
    </location>
</feature>
<feature type="domain" description="DUF7877" evidence="3">
    <location>
        <begin position="60"/>
        <end position="169"/>
    </location>
</feature>
<dbReference type="EMBL" id="NJEU01000160">
    <property type="protein sequence ID" value="PHH80281.1"/>
    <property type="molecule type" value="Genomic_DNA"/>
</dbReference>
<feature type="compositionally biased region" description="Low complexity" evidence="1">
    <location>
        <begin position="615"/>
        <end position="624"/>
    </location>
</feature>
<feature type="compositionally biased region" description="Polar residues" evidence="1">
    <location>
        <begin position="821"/>
        <end position="834"/>
    </location>
</feature>
<evidence type="ECO:0000259" key="2">
    <source>
        <dbReference type="Pfam" id="PF25009"/>
    </source>
</evidence>
<reference evidence="4 5" key="1">
    <citation type="submission" date="2017-06" db="EMBL/GenBank/DDBJ databases">
        <title>Ant-infecting Ophiocordyceps genomes reveal a high diversity of potential behavioral manipulation genes and a possible major role for enterotoxins.</title>
        <authorList>
            <person name="De Bekker C."/>
            <person name="Evans H.C."/>
            <person name="Brachmann A."/>
            <person name="Hughes D.P."/>
        </authorList>
    </citation>
    <scope>NUCLEOTIDE SEQUENCE [LARGE SCALE GENOMIC DNA]</scope>
    <source>
        <strain evidence="4 5">1348a</strain>
    </source>
</reference>
<comment type="caution">
    <text evidence="4">The sequence shown here is derived from an EMBL/GenBank/DDBJ whole genome shotgun (WGS) entry which is preliminary data.</text>
</comment>
<feature type="compositionally biased region" description="Low complexity" evidence="1">
    <location>
        <begin position="928"/>
        <end position="940"/>
    </location>
</feature>
<evidence type="ECO:0000313" key="5">
    <source>
        <dbReference type="Proteomes" id="UP000224854"/>
    </source>
</evidence>